<reference evidence="1" key="1">
    <citation type="submission" date="2018-11" db="EMBL/GenBank/DDBJ databases">
        <authorList>
            <consortium name="Genoscope - CEA"/>
            <person name="William W."/>
        </authorList>
    </citation>
    <scope>NUCLEOTIDE SEQUENCE</scope>
</reference>
<organism evidence="1">
    <name type="scientific">Brassica oleracea</name>
    <name type="common">Wild cabbage</name>
    <dbReference type="NCBI Taxonomy" id="3712"/>
    <lineage>
        <taxon>Eukaryota</taxon>
        <taxon>Viridiplantae</taxon>
        <taxon>Streptophyta</taxon>
        <taxon>Embryophyta</taxon>
        <taxon>Tracheophyta</taxon>
        <taxon>Spermatophyta</taxon>
        <taxon>Magnoliopsida</taxon>
        <taxon>eudicotyledons</taxon>
        <taxon>Gunneridae</taxon>
        <taxon>Pentapetalae</taxon>
        <taxon>rosids</taxon>
        <taxon>malvids</taxon>
        <taxon>Brassicales</taxon>
        <taxon>Brassicaceae</taxon>
        <taxon>Brassiceae</taxon>
        <taxon>Brassica</taxon>
    </lineage>
</organism>
<name>A0A3P6BJ85_BRAOL</name>
<proteinExistence type="predicted"/>
<gene>
    <name evidence="1" type="ORF">BOLC3T20397H</name>
</gene>
<accession>A0A3P6BJ85</accession>
<evidence type="ECO:0000313" key="1">
    <source>
        <dbReference type="EMBL" id="VDC99154.1"/>
    </source>
</evidence>
<dbReference type="EMBL" id="LR031872">
    <property type="protein sequence ID" value="VDC99154.1"/>
    <property type="molecule type" value="Genomic_DNA"/>
</dbReference>
<dbReference type="AlphaFoldDB" id="A0A3P6BJ85"/>
<protein>
    <submittedName>
        <fullName evidence="1">Uncharacterized protein</fullName>
    </submittedName>
</protein>
<sequence length="82" mass="9821">MYQNNWALDRETIFKTWVHHRLHNTGEHHQICNTGEHHQMFNIGRHHQTLNHGVKQALLEQHQQMFTTDLQFFTKGPPITIN</sequence>